<dbReference type="PANTHER" id="PTHR45865">
    <property type="entry name" value="E3 UBIQUITIN-PROTEIN LIGASE SHPRH FAMILY MEMBER"/>
    <property type="match status" value="1"/>
</dbReference>
<dbReference type="SUPFAM" id="SSF57850">
    <property type="entry name" value="RING/U-box"/>
    <property type="match status" value="1"/>
</dbReference>
<dbReference type="PROSITE" id="PS51192">
    <property type="entry name" value="HELICASE_ATP_BIND_1"/>
    <property type="match status" value="1"/>
</dbReference>
<dbReference type="InterPro" id="IPR052583">
    <property type="entry name" value="ATP-helicase/E3_Ub-Ligase"/>
</dbReference>
<dbReference type="GO" id="GO:0008270">
    <property type="term" value="F:zinc ion binding"/>
    <property type="evidence" value="ECO:0007669"/>
    <property type="project" value="UniProtKB-KW"/>
</dbReference>
<name>A0A8S0S3M7_OLEEU</name>
<dbReference type="InterPro" id="IPR014001">
    <property type="entry name" value="Helicase_ATP-bd"/>
</dbReference>
<dbReference type="PROSITE" id="PS00518">
    <property type="entry name" value="ZF_RING_1"/>
    <property type="match status" value="1"/>
</dbReference>
<dbReference type="Pfam" id="PF21325">
    <property type="entry name" value="SHPRH_helical-1st"/>
    <property type="match status" value="1"/>
</dbReference>
<dbReference type="InterPro" id="IPR049730">
    <property type="entry name" value="SNF2/RAD54-like_C"/>
</dbReference>
<dbReference type="InterPro" id="IPR011011">
    <property type="entry name" value="Znf_FYVE_PHD"/>
</dbReference>
<dbReference type="Pfam" id="PF00176">
    <property type="entry name" value="SNF2-rel_dom"/>
    <property type="match status" value="1"/>
</dbReference>
<dbReference type="InterPro" id="IPR018957">
    <property type="entry name" value="Znf_C3HC4_RING-type"/>
</dbReference>
<gene>
    <name evidence="11" type="ORF">OLEA9_A026918</name>
</gene>
<evidence type="ECO:0000259" key="8">
    <source>
        <dbReference type="PROSITE" id="PS50089"/>
    </source>
</evidence>
<dbReference type="SMART" id="SM00249">
    <property type="entry name" value="PHD"/>
    <property type="match status" value="1"/>
</dbReference>
<dbReference type="InterPro" id="IPR001841">
    <property type="entry name" value="Znf_RING"/>
</dbReference>
<dbReference type="Pfam" id="PF00097">
    <property type="entry name" value="zf-C3HC4"/>
    <property type="match status" value="1"/>
</dbReference>
<evidence type="ECO:0000256" key="1">
    <source>
        <dbReference type="ARBA" id="ARBA00008438"/>
    </source>
</evidence>
<evidence type="ECO:0000259" key="10">
    <source>
        <dbReference type="PROSITE" id="PS51194"/>
    </source>
</evidence>
<evidence type="ECO:0000259" key="9">
    <source>
        <dbReference type="PROSITE" id="PS51192"/>
    </source>
</evidence>
<evidence type="ECO:0000256" key="3">
    <source>
        <dbReference type="ARBA" id="ARBA00022771"/>
    </source>
</evidence>
<dbReference type="Pfam" id="PF21324">
    <property type="entry name" value="SHPRH_helical-2nd"/>
    <property type="match status" value="1"/>
</dbReference>
<dbReference type="Gene3D" id="3.40.50.10810">
    <property type="entry name" value="Tandem AAA-ATPase domain"/>
    <property type="match status" value="1"/>
</dbReference>
<dbReference type="GO" id="GO:0016787">
    <property type="term" value="F:hydrolase activity"/>
    <property type="evidence" value="ECO:0007669"/>
    <property type="project" value="UniProtKB-KW"/>
</dbReference>
<dbReference type="SMART" id="SM00184">
    <property type="entry name" value="RING"/>
    <property type="match status" value="1"/>
</dbReference>
<accession>A0A8S0S3M7</accession>
<evidence type="ECO:0000256" key="4">
    <source>
        <dbReference type="ARBA" id="ARBA00022801"/>
    </source>
</evidence>
<feature type="domain" description="Helicase C-terminal" evidence="10">
    <location>
        <begin position="1468"/>
        <end position="1644"/>
    </location>
</feature>
<dbReference type="Proteomes" id="UP000594638">
    <property type="component" value="Unassembled WGS sequence"/>
</dbReference>
<evidence type="ECO:0000256" key="5">
    <source>
        <dbReference type="ARBA" id="ARBA00022833"/>
    </source>
</evidence>
<dbReference type="SUPFAM" id="SSF52540">
    <property type="entry name" value="P-loop containing nucleoside triphosphate hydrolases"/>
    <property type="match status" value="2"/>
</dbReference>
<dbReference type="PROSITE" id="PS50089">
    <property type="entry name" value="ZF_RING_2"/>
    <property type="match status" value="1"/>
</dbReference>
<dbReference type="Pfam" id="PF00271">
    <property type="entry name" value="Helicase_C"/>
    <property type="match status" value="1"/>
</dbReference>
<dbReference type="InterPro" id="IPR000330">
    <property type="entry name" value="SNF2_N"/>
</dbReference>
<dbReference type="GO" id="GO:0005524">
    <property type="term" value="F:ATP binding"/>
    <property type="evidence" value="ECO:0007669"/>
    <property type="project" value="InterPro"/>
</dbReference>
<evidence type="ECO:0000256" key="6">
    <source>
        <dbReference type="PROSITE-ProRule" id="PRU00175"/>
    </source>
</evidence>
<evidence type="ECO:0000313" key="12">
    <source>
        <dbReference type="Proteomes" id="UP000594638"/>
    </source>
</evidence>
<dbReference type="EMBL" id="CACTIH010003833">
    <property type="protein sequence ID" value="CAA2985939.1"/>
    <property type="molecule type" value="Genomic_DNA"/>
</dbReference>
<dbReference type="OrthoDB" id="423559at2759"/>
<keyword evidence="3 6" id="KW-0863">Zinc-finger</keyword>
<keyword evidence="11" id="KW-0436">Ligase</keyword>
<dbReference type="InterPro" id="IPR048686">
    <property type="entry name" value="SHPRH_helical_1st"/>
</dbReference>
<protein>
    <submittedName>
        <fullName evidence="11">E3 ubiquitin- ligase SHPRH</fullName>
    </submittedName>
</protein>
<feature type="domain" description="RING-type" evidence="8">
    <location>
        <begin position="1373"/>
        <end position="1423"/>
    </location>
</feature>
<dbReference type="SMART" id="SM00490">
    <property type="entry name" value="HELICc"/>
    <property type="match status" value="1"/>
</dbReference>
<organism evidence="11 12">
    <name type="scientific">Olea europaea subsp. europaea</name>
    <dbReference type="NCBI Taxonomy" id="158383"/>
    <lineage>
        <taxon>Eukaryota</taxon>
        <taxon>Viridiplantae</taxon>
        <taxon>Streptophyta</taxon>
        <taxon>Embryophyta</taxon>
        <taxon>Tracheophyta</taxon>
        <taxon>Spermatophyta</taxon>
        <taxon>Magnoliopsida</taxon>
        <taxon>eudicotyledons</taxon>
        <taxon>Gunneridae</taxon>
        <taxon>Pentapetalae</taxon>
        <taxon>asterids</taxon>
        <taxon>lamiids</taxon>
        <taxon>Lamiales</taxon>
        <taxon>Oleaceae</taxon>
        <taxon>Oleeae</taxon>
        <taxon>Olea</taxon>
    </lineage>
</organism>
<dbReference type="InterPro" id="IPR001965">
    <property type="entry name" value="Znf_PHD"/>
</dbReference>
<keyword evidence="12" id="KW-1185">Reference proteome</keyword>
<dbReference type="InterPro" id="IPR013083">
    <property type="entry name" value="Znf_RING/FYVE/PHD"/>
</dbReference>
<dbReference type="PROSITE" id="PS51194">
    <property type="entry name" value="HELICASE_CTER"/>
    <property type="match status" value="1"/>
</dbReference>
<dbReference type="InterPro" id="IPR001650">
    <property type="entry name" value="Helicase_C-like"/>
</dbReference>
<dbReference type="InterPro" id="IPR048695">
    <property type="entry name" value="SHPRH_helical_2nd"/>
</dbReference>
<keyword evidence="2" id="KW-0479">Metal-binding</keyword>
<dbReference type="Gramene" id="OE9A026918T1">
    <property type="protein sequence ID" value="OE9A026918C1"/>
    <property type="gene ID" value="OE9A026918"/>
</dbReference>
<evidence type="ECO:0000256" key="7">
    <source>
        <dbReference type="SAM" id="MobiDB-lite"/>
    </source>
</evidence>
<sequence length="1687" mass="191246">MISFKFLHYSYICFSVVMGRKKQVRPHRSLGILERQASEAQSNEENEIKHEKEEGSDSDEHFYVETDQSIPDSEEHYDVSEVVLSNLSVSKEFHGYTLNKGFYADSRHLLRFKLSNVNEHLGRMKLGHWPILSSSSIYLQFLEKYMIEGLERDSLIVSGTFDGPDEGVTGLVHLASLKLLTIRPILEVTFSEGLSSIRLRVEIMKSMFDECESLLDNTRQLWKRSMINVMAWLRPEVMTSEARYGYTAAAHMDVDVIMDPVNDSSASRKLARFDISSFYEAIKPSKEAPMLEDDLPDLLPDLRPYQRRAAYWMVQREKGGAHECIVESGKSQTGSPLCVPLNWINTSGRFYYNPFSGNVSLHPNHSPYVSGGILADEMGLGKTVELLACIFAHRMSSSVVADCSYKLQVEGDQNNHFKRLKRERVECVCGAVTESHRYKGLWVQCDICDAWQHADCVGYSKKRKNSNSRNVTEEGCEEYIKGNSQKHAKRKNKIKIVETDGDYICQICSKLIQATESPVAAGATLIVCPTSILPQWHAEIIRHTTPGSLKTCVYEGVKYTSFSDERVTDINELLNADIVLTTYDVLKEDLPHDSERHEGDQRSMRYEKRYPVVPTLLTRILWWRICLDEAQMVESNAAAATALALRLHAKHRWCITGTPIQRKLDDLYGLLRFLQASPFDVVRWWTEVICEPYEMGDAGAMLFTHNFFKQLMWRSSKVQVREELQLPPQEECISFLSLSPIEEHFYQRQHETCVNDAREVIESFKDDIKKRKAPGSTSSESVSDPFISNVEASKLFNSLLKLRQACCHPQVGSSGLRSLQKSPMTMEEILSVLVDKTRVEGEDALRKLVVALNGLAGIAIIKHDFRQAVSLYKEALSLVEEHSEDFRLDPLLNIHIHHNLADILPLTVNSLEQFQHDPGRSKEILSGACDIDEKAKCATTRDKMIRHDSSRNIYENTSSPSCLSRYCSNEKSSDIATYVSKYVQSLRTVCEDLKNKFLSVFITKLSLAQQEFRKSHEQVCDTLRNRENLHTTWWLEALHHIGQNKESSSELIRKIEEALLGTLNSKKPRISASFRSITTLEYYIQTGLDALEESRKCLLERLLEINQTMENPREEDIIRVRYCANCYDNCDGPACTHCELDELFQVYEARLFRLNKSNNGEFITSVEAAVNLQKKKSALNRFYWSLSRPDKSSALSASEYEDNGKKRDAGENVTVSKAPSDLEIMLGIIRSNSKGFLGRESISAARKHLILLEGMRKEYAQARSLAIAQAQVLRAHDEIKMATSRLRLRENDDDKSIDALGPGELDVANAENSSEKFLALDSLLRIKGQLRYLKGLVQSQQNLQSQSSSTSTLTEDSVLLENGCLRKVDNGSCPVCQEQLSNQKMVFQCGHMICCKCLFAMTEQRLIQHGKSHSNWVMCPTCRQHTDFGNIAYADDSRNESYDYSVQACDKSEASIPVQGSYSTKIEAVTRRILWISSTNPAAKVLVFSSWMDVLDVLQHAFTANRISYVRMKGGRKSQVAISQFRGQKINAKQSNEKHKGQIETKSVQVLLLLIQHGANGLNLLEAQHVILVEPLLNPAAEAQAVSRVHRIGQKDKTLIHRFIMKDTVEESIYKMNKSRNTSSFISGNRKNQDQPLLTLKDVESLFRVAPSAVPENQKPIRSLRDLPPSAAAAIAAERRLMDHTKE</sequence>
<dbReference type="InterPro" id="IPR038718">
    <property type="entry name" value="SNF2-like_sf"/>
</dbReference>
<reference evidence="11 12" key="1">
    <citation type="submission" date="2019-12" db="EMBL/GenBank/DDBJ databases">
        <authorList>
            <person name="Alioto T."/>
            <person name="Alioto T."/>
            <person name="Gomez Garrido J."/>
        </authorList>
    </citation>
    <scope>NUCLEOTIDE SEQUENCE [LARGE SCALE GENOMIC DNA]</scope>
</reference>
<feature type="domain" description="Helicase ATP-binding" evidence="9">
    <location>
        <begin position="484"/>
        <end position="677"/>
    </location>
</feature>
<proteinExistence type="inferred from homology"/>
<keyword evidence="5" id="KW-0862">Zinc</keyword>
<dbReference type="Gene3D" id="3.40.50.300">
    <property type="entry name" value="P-loop containing nucleotide triphosphate hydrolases"/>
    <property type="match status" value="1"/>
</dbReference>
<evidence type="ECO:0000256" key="2">
    <source>
        <dbReference type="ARBA" id="ARBA00022723"/>
    </source>
</evidence>
<dbReference type="InterPro" id="IPR017907">
    <property type="entry name" value="Znf_RING_CS"/>
</dbReference>
<dbReference type="SMART" id="SM00487">
    <property type="entry name" value="DEXDc"/>
    <property type="match status" value="1"/>
</dbReference>
<keyword evidence="4" id="KW-0378">Hydrolase</keyword>
<dbReference type="CDD" id="cd18793">
    <property type="entry name" value="SF2_C_SNF"/>
    <property type="match status" value="1"/>
</dbReference>
<evidence type="ECO:0000313" key="11">
    <source>
        <dbReference type="EMBL" id="CAA2985939.1"/>
    </source>
</evidence>
<dbReference type="Gene3D" id="3.30.40.10">
    <property type="entry name" value="Zinc/RING finger domain, C3HC4 (zinc finger)"/>
    <property type="match status" value="2"/>
</dbReference>
<dbReference type="SUPFAM" id="SSF57903">
    <property type="entry name" value="FYVE/PHD zinc finger"/>
    <property type="match status" value="1"/>
</dbReference>
<dbReference type="InterPro" id="IPR027417">
    <property type="entry name" value="P-loop_NTPase"/>
</dbReference>
<comment type="caution">
    <text evidence="11">The sequence shown here is derived from an EMBL/GenBank/DDBJ whole genome shotgun (WGS) entry which is preliminary data.</text>
</comment>
<comment type="similarity">
    <text evidence="1">Belongs to the SNF2/RAD54 helicase family. RAD16 subfamily.</text>
</comment>
<feature type="region of interest" description="Disordered" evidence="7">
    <location>
        <begin position="36"/>
        <end position="62"/>
    </location>
</feature>
<dbReference type="PANTHER" id="PTHR45865:SF1">
    <property type="entry name" value="E3 UBIQUITIN-PROTEIN LIGASE SHPRH"/>
    <property type="match status" value="1"/>
</dbReference>
<feature type="compositionally biased region" description="Basic and acidic residues" evidence="7">
    <location>
        <begin position="46"/>
        <end position="62"/>
    </location>
</feature>
<dbReference type="GO" id="GO:0016874">
    <property type="term" value="F:ligase activity"/>
    <property type="evidence" value="ECO:0007669"/>
    <property type="project" value="UniProtKB-KW"/>
</dbReference>
<dbReference type="CDD" id="cd18070">
    <property type="entry name" value="DEXQc_SHPRH"/>
    <property type="match status" value="1"/>
</dbReference>